<dbReference type="PANTHER" id="PTHR32086:SF0">
    <property type="entry name" value="FANCONI ANEMIA GROUP D2 PROTEIN"/>
    <property type="match status" value="1"/>
</dbReference>
<feature type="region of interest" description="Disordered" evidence="6">
    <location>
        <begin position="1413"/>
        <end position="1452"/>
    </location>
</feature>
<evidence type="ECO:0000256" key="5">
    <source>
        <dbReference type="ARBA" id="ARBA00093456"/>
    </source>
</evidence>
<evidence type="ECO:0000256" key="1">
    <source>
        <dbReference type="ARBA" id="ARBA00004123"/>
    </source>
</evidence>
<evidence type="ECO:0008006" key="9">
    <source>
        <dbReference type="Google" id="ProtNLM"/>
    </source>
</evidence>
<feature type="compositionally biased region" description="Basic residues" evidence="6">
    <location>
        <begin position="895"/>
        <end position="910"/>
    </location>
</feature>
<evidence type="ECO:0000313" key="7">
    <source>
        <dbReference type="EnsemblMetazoa" id="XP_014239332.1"/>
    </source>
</evidence>
<dbReference type="EnsemblMetazoa" id="XM_014383846.2">
    <property type="protein sequence ID" value="XP_014239332.1"/>
    <property type="gene ID" value="LOC106660853"/>
</dbReference>
<reference evidence="7" key="1">
    <citation type="submission" date="2022-01" db="UniProtKB">
        <authorList>
            <consortium name="EnsemblMetazoa"/>
        </authorList>
    </citation>
    <scope>IDENTIFICATION</scope>
</reference>
<dbReference type="GeneID" id="106660853"/>
<dbReference type="GO" id="GO:0036297">
    <property type="term" value="P:interstrand cross-link repair"/>
    <property type="evidence" value="ECO:0007669"/>
    <property type="project" value="TreeGrafter"/>
</dbReference>
<dbReference type="GO" id="GO:0031573">
    <property type="term" value="P:mitotic intra-S DNA damage checkpoint signaling"/>
    <property type="evidence" value="ECO:0007669"/>
    <property type="project" value="TreeGrafter"/>
</dbReference>
<evidence type="ECO:0000256" key="4">
    <source>
        <dbReference type="ARBA" id="ARBA00023242"/>
    </source>
</evidence>
<dbReference type="Proteomes" id="UP000494040">
    <property type="component" value="Unassembled WGS sequence"/>
</dbReference>
<evidence type="ECO:0000256" key="2">
    <source>
        <dbReference type="ARBA" id="ARBA00022499"/>
    </source>
</evidence>
<name>A0A8I6R7Z3_CIMLE</name>
<feature type="region of interest" description="Disordered" evidence="6">
    <location>
        <begin position="29"/>
        <end position="89"/>
    </location>
</feature>
<dbReference type="GO" id="GO:0070182">
    <property type="term" value="F:DNA polymerase binding"/>
    <property type="evidence" value="ECO:0007669"/>
    <property type="project" value="TreeGrafter"/>
</dbReference>
<evidence type="ECO:0000256" key="3">
    <source>
        <dbReference type="ARBA" id="ARBA00022843"/>
    </source>
</evidence>
<dbReference type="GO" id="GO:1990918">
    <property type="term" value="P:double-strand break repair involved in meiotic recombination"/>
    <property type="evidence" value="ECO:0007669"/>
    <property type="project" value="TreeGrafter"/>
</dbReference>
<organism evidence="7 8">
    <name type="scientific">Cimex lectularius</name>
    <name type="common">Bed bug</name>
    <name type="synonym">Acanthia lectularia</name>
    <dbReference type="NCBI Taxonomy" id="79782"/>
    <lineage>
        <taxon>Eukaryota</taxon>
        <taxon>Metazoa</taxon>
        <taxon>Ecdysozoa</taxon>
        <taxon>Arthropoda</taxon>
        <taxon>Hexapoda</taxon>
        <taxon>Insecta</taxon>
        <taxon>Pterygota</taxon>
        <taxon>Neoptera</taxon>
        <taxon>Paraneoptera</taxon>
        <taxon>Hemiptera</taxon>
        <taxon>Heteroptera</taxon>
        <taxon>Panheteroptera</taxon>
        <taxon>Cimicomorpha</taxon>
        <taxon>Cimicidae</taxon>
        <taxon>Cimex</taxon>
    </lineage>
</organism>
<protein>
    <recommendedName>
        <fullName evidence="9">Fanconi anemia group D2 protein</fullName>
    </recommendedName>
</protein>
<sequence length="1452" mass="164682">MYKRRKKVHPQASSTLIGGEEFLVGSSQSSVSTSFSGSSITSKPSSPPLDKENVNTLQSSQRDAIDIPGRKTAKFNEMPSRSRSPRKVDVIPNISPDSFSRISSVSEKKFDFLEETLLSAGFVLCKDMSHNTLKQDQAVFIRNVSKALSSSKEKDVIKKFLLELKNYLSNKELFKISLLPTKTCCEVNIARGEYQGSLIRLLLTIECLQPSLIEFLLNSLSENITPVKGGADEECTMWVKMILQPMRFLPKIIEPAVVTQRLFDVIHSTSAVVLQHEIITCLPEIIADEQREEVSKELLDLLKVSPNLTPTILNALSNFCLEGDCRFELQMNLIRSLRRTEISHVASYMSFIIASPPINHLDEIFNGLRSELVLCHAGDHLTQQISSDDRSSVLSLIFERIRSQILLNKKFADIWLKNIGKIKSHKQHKPIDLLILIILYSVATDVLKKRAIENLIKTKIRTGHFQTSLIDETLDAALIVIVTYFNDLLKLMSTLLVVNDVIISKYFFLFYVSCFKKMESYHRKMIIINLIDCVTKNINVSKPVLNVLQYLTENYTSFISPFATRITHLLDLVGEMNTGEIRELMDILCTMAFSDASIDSSASFQDEIYMIAQKQLCCPDPKIYRSGIVCAITVVKFMVNMQGDEMNVTPENSELIMLNPQSEKAFNLLELVLNGTQCASEDGVLIYDQLSFAIMTCPNMDKAFKKKVSQIMQGSFQTHYVIASSSFKKNDDLETSLEYCLDNDLEDPIALNIVGAILEERNRSQMSHSKVITLPSLLRVIRALELADLSEIDALLGCAVVFPSFTFYSKFGLVEPYFQKIGLDALFHTCNWFRESINSFVYLIKEGSPDNILIRLRGIVQLQNMIASCLAQAVAYTPPQYFLDENSKTVNLREKTKRIKKPVNKSNRKKNEKENEDEETLDEPPPTQAESDEGKEEDEFIAVEFSKLRNYMRELDFDVFLLLTHPLNLHPQPVNGSNITPEFGPSELMLILEDLNAKLKFCLEVKKPLQVRQVNGFENLMNIPINLIVRNTTKLTNHIANQLQKIVEHFHHLCEIHDNIMDVPSMFGSGMSDLKKCTALIFSVYNTYFSWPELKSDEYIKCLLKCALKLGGQSVDKGKGVTINFSLQSGINYLKTISKCMLDLCSAVNLVVLIDTLRNLQDGNEEDNKIVKLDEICEYYLKRKWYDFKGVEVKGTLLNQQMNKLLELFFIDGEIENISRTLLWITDEIGVLDENKNLNSFPHFNKGNLHILISCLCKCLTNVTKKGLEGKDFKEQLAVWERVINCLQQLVLVIKAQDTKLNLRQFLKGCLPVLKLFLSQGMNVFSVMFKIEMNTVSQCLKNLQVITRYIQNICNYSKVSKDNSLIQQLPSLRGILEMILLSVKNMILQNKCADAFFMGSMKNKDHHGEVIASQELTDTREDDEPEAQDVEMAESDNEDITNATSGSLSDTC</sequence>
<keyword evidence="2" id="KW-1017">Isopeptide bond</keyword>
<dbReference type="InterPro" id="IPR029448">
    <property type="entry name" value="FANCD2"/>
</dbReference>
<dbReference type="RefSeq" id="XP_014239332.1">
    <property type="nucleotide sequence ID" value="XM_014383846.2"/>
</dbReference>
<comment type="similarity">
    <text evidence="5">Belongs to the Fanconi anemia protein FANCD2 family.</text>
</comment>
<evidence type="ECO:0000313" key="8">
    <source>
        <dbReference type="Proteomes" id="UP000494040"/>
    </source>
</evidence>
<dbReference type="KEGG" id="clec:106660853"/>
<feature type="compositionally biased region" description="Low complexity" evidence="6">
    <location>
        <begin position="29"/>
        <end position="44"/>
    </location>
</feature>
<keyword evidence="4" id="KW-0539">Nucleus</keyword>
<comment type="subcellular location">
    <subcellularLocation>
        <location evidence="1">Nucleus</location>
    </subcellularLocation>
</comment>
<feature type="compositionally biased region" description="Polar residues" evidence="6">
    <location>
        <begin position="1440"/>
        <end position="1452"/>
    </location>
</feature>
<dbReference type="OrthoDB" id="10259640at2759"/>
<proteinExistence type="inferred from homology"/>
<dbReference type="Pfam" id="PF14631">
    <property type="entry name" value="FancD2"/>
    <property type="match status" value="1"/>
</dbReference>
<dbReference type="PANTHER" id="PTHR32086">
    <property type="entry name" value="FANCONI ANEMIA GROUP D2 PROTEIN"/>
    <property type="match status" value="1"/>
</dbReference>
<accession>A0A8I6R7Z3</accession>
<feature type="region of interest" description="Disordered" evidence="6">
    <location>
        <begin position="894"/>
        <end position="937"/>
    </location>
</feature>
<feature type="compositionally biased region" description="Acidic residues" evidence="6">
    <location>
        <begin position="1420"/>
        <end position="1439"/>
    </location>
</feature>
<keyword evidence="3" id="KW-0832">Ubl conjugation</keyword>
<dbReference type="GO" id="GO:0005634">
    <property type="term" value="C:nucleus"/>
    <property type="evidence" value="ECO:0007669"/>
    <property type="project" value="UniProtKB-SubCell"/>
</dbReference>
<dbReference type="GO" id="GO:0000793">
    <property type="term" value="C:condensed chromosome"/>
    <property type="evidence" value="ECO:0007669"/>
    <property type="project" value="TreeGrafter"/>
</dbReference>
<dbReference type="GO" id="GO:0007129">
    <property type="term" value="P:homologous chromosome pairing at meiosis"/>
    <property type="evidence" value="ECO:0007669"/>
    <property type="project" value="TreeGrafter"/>
</dbReference>
<dbReference type="OMA" id="QCIRGNT"/>
<keyword evidence="8" id="KW-1185">Reference proteome</keyword>
<evidence type="ECO:0000256" key="6">
    <source>
        <dbReference type="SAM" id="MobiDB-lite"/>
    </source>
</evidence>